<feature type="compositionally biased region" description="Polar residues" evidence="3">
    <location>
        <begin position="44"/>
        <end position="54"/>
    </location>
</feature>
<dbReference type="eggNOG" id="KOG4764">
    <property type="taxonomic scope" value="Eukaryota"/>
</dbReference>
<evidence type="ECO:0000256" key="1">
    <source>
        <dbReference type="ARBA" id="ARBA00034491"/>
    </source>
</evidence>
<dbReference type="HOGENOM" id="CLU_141774_0_1_1"/>
<dbReference type="GO" id="GO:0006406">
    <property type="term" value="P:mRNA export from nucleus"/>
    <property type="evidence" value="ECO:0007669"/>
    <property type="project" value="UniProtKB-UniRule"/>
</dbReference>
<dbReference type="PANTHER" id="PTHR16771:SF0">
    <property type="entry name" value="26S PROTEASOME COMPLEX SUBUNIT SEM1"/>
    <property type="match status" value="1"/>
</dbReference>
<name>A0A093V5I8_TALMA</name>
<dbReference type="PANTHER" id="PTHR16771">
    <property type="entry name" value="26 PROTEASOME COMPLEX SUBUNIT DSS1"/>
    <property type="match status" value="1"/>
</dbReference>
<comment type="similarity">
    <text evidence="1 2">Belongs to the DSS1/SEM1 family.</text>
</comment>
<evidence type="ECO:0000313" key="4">
    <source>
        <dbReference type="EMBL" id="KFX47837.1"/>
    </source>
</evidence>
<comment type="caution">
    <text evidence="4">The sequence shown here is derived from an EMBL/GenBank/DDBJ whole genome shotgun (WGS) entry which is preliminary data.</text>
</comment>
<keyword evidence="2 4" id="KW-0647">Proteasome</keyword>
<dbReference type="GO" id="GO:0008541">
    <property type="term" value="C:proteasome regulatory particle, lid subcomplex"/>
    <property type="evidence" value="ECO:0007669"/>
    <property type="project" value="UniProtKB-UniRule"/>
</dbReference>
<sequence length="130" mass="14669">YKYLGDYIDYPSPGTRSLATTSVLDTLSPSSIYPHIITSTIPAMSDTSKAQAESTQPTQQKKTPQVLEEDDEFEDFPVEDWPQEETEQGQGSNANGTNTHLWEESWDDDDESEDFSKQLKEEMKKVEGAK</sequence>
<feature type="non-terminal residue" evidence="4">
    <location>
        <position position="1"/>
    </location>
</feature>
<dbReference type="GO" id="GO:0043248">
    <property type="term" value="P:proteasome assembly"/>
    <property type="evidence" value="ECO:0007669"/>
    <property type="project" value="UniProtKB-UniRule"/>
</dbReference>
<evidence type="ECO:0000256" key="2">
    <source>
        <dbReference type="RuleBase" id="RU369057"/>
    </source>
</evidence>
<feature type="compositionally biased region" description="Acidic residues" evidence="3">
    <location>
        <begin position="67"/>
        <end position="87"/>
    </location>
</feature>
<feature type="compositionally biased region" description="Basic and acidic residues" evidence="3">
    <location>
        <begin position="114"/>
        <end position="130"/>
    </location>
</feature>
<feature type="region of interest" description="Disordered" evidence="3">
    <location>
        <begin position="44"/>
        <end position="130"/>
    </location>
</feature>
<dbReference type="InterPro" id="IPR007834">
    <property type="entry name" value="DSS1_SEM1"/>
</dbReference>
<feature type="compositionally biased region" description="Acidic residues" evidence="3">
    <location>
        <begin position="104"/>
        <end position="113"/>
    </location>
</feature>
<keyword evidence="2" id="KW-0539">Nucleus</keyword>
<dbReference type="EMBL" id="JPOX01000014">
    <property type="protein sequence ID" value="KFX47837.1"/>
    <property type="molecule type" value="Genomic_DNA"/>
</dbReference>
<evidence type="ECO:0000256" key="3">
    <source>
        <dbReference type="SAM" id="MobiDB-lite"/>
    </source>
</evidence>
<dbReference type="CDD" id="cd13768">
    <property type="entry name" value="DSS1_Sem1"/>
    <property type="match status" value="1"/>
</dbReference>
<dbReference type="GO" id="GO:0005634">
    <property type="term" value="C:nucleus"/>
    <property type="evidence" value="ECO:0007669"/>
    <property type="project" value="UniProtKB-SubCell"/>
</dbReference>
<comment type="function">
    <text evidence="2">Component of the 26S proteasome, a multiprotein complex involved in the ATP-dependent degradation of ubiquitinated proteins.</text>
</comment>
<feature type="compositionally biased region" description="Low complexity" evidence="3">
    <location>
        <begin position="55"/>
        <end position="65"/>
    </location>
</feature>
<dbReference type="Pfam" id="PF05160">
    <property type="entry name" value="DSS1_SEM1"/>
    <property type="match status" value="1"/>
</dbReference>
<comment type="subcellular location">
    <subcellularLocation>
        <location evidence="2">Nucleus</location>
    </subcellularLocation>
</comment>
<dbReference type="GO" id="GO:0000724">
    <property type="term" value="P:double-strand break repair via homologous recombination"/>
    <property type="evidence" value="ECO:0007669"/>
    <property type="project" value="TreeGrafter"/>
</dbReference>
<gene>
    <name evidence="4" type="ORF">GQ26_0142230</name>
</gene>
<dbReference type="AlphaFoldDB" id="A0A093V5I8"/>
<dbReference type="SMART" id="SM01385">
    <property type="entry name" value="DSS1_SEM1"/>
    <property type="match status" value="1"/>
</dbReference>
<proteinExistence type="inferred from homology"/>
<protein>
    <recommendedName>
        <fullName evidence="2">26S proteasome complex subunit SEM1</fullName>
    </recommendedName>
</protein>
<feature type="compositionally biased region" description="Polar residues" evidence="3">
    <location>
        <begin position="88"/>
        <end position="100"/>
    </location>
</feature>
<accession>A0A093V5I8</accession>
<organism evidence="4">
    <name type="scientific">Talaromyces marneffei PM1</name>
    <dbReference type="NCBI Taxonomy" id="1077442"/>
    <lineage>
        <taxon>Eukaryota</taxon>
        <taxon>Fungi</taxon>
        <taxon>Dikarya</taxon>
        <taxon>Ascomycota</taxon>
        <taxon>Pezizomycotina</taxon>
        <taxon>Eurotiomycetes</taxon>
        <taxon>Eurotiomycetidae</taxon>
        <taxon>Eurotiales</taxon>
        <taxon>Trichocomaceae</taxon>
        <taxon>Talaromyces</taxon>
        <taxon>Talaromyces sect. Talaromyces</taxon>
    </lineage>
</organism>
<reference evidence="4" key="1">
    <citation type="journal article" date="2014" name="PLoS Genet.">
        <title>Signature Gene Expression Reveals Novel Clues to the Molecular Mechanisms of Dimorphic Transition in Penicillium marneffei.</title>
        <authorList>
            <person name="Yang E."/>
            <person name="Wang G."/>
            <person name="Cai J."/>
            <person name="Woo P.C."/>
            <person name="Lau S.K."/>
            <person name="Yuen K.-Y."/>
            <person name="Chow W.-N."/>
            <person name="Lin X."/>
        </authorList>
    </citation>
    <scope>NUCLEOTIDE SEQUENCE [LARGE SCALE GENOMIC DNA]</scope>
    <source>
        <strain evidence="4">PM1</strain>
    </source>
</reference>